<evidence type="ECO:0000256" key="8">
    <source>
        <dbReference type="PIRSR" id="PIRSR601580-3"/>
    </source>
</evidence>
<keyword evidence="3 9" id="KW-0812">Transmembrane</keyword>
<evidence type="ECO:0000256" key="3">
    <source>
        <dbReference type="ARBA" id="ARBA00022692"/>
    </source>
</evidence>
<keyword evidence="8" id="KW-1015">Disulfide bond</keyword>
<dbReference type="InterPro" id="IPR013320">
    <property type="entry name" value="ConA-like_dom_sf"/>
</dbReference>
<gene>
    <name evidence="11" type="ORF">DYB34_009162</name>
</gene>
<dbReference type="VEuPathDB" id="FungiDB:H257_12009"/>
<dbReference type="GO" id="GO:0036503">
    <property type="term" value="P:ERAD pathway"/>
    <property type="evidence" value="ECO:0007669"/>
    <property type="project" value="TreeGrafter"/>
</dbReference>
<sequence>PRTKLVTRMVQQFVRDRRETRTRTTAVEVMMYLKEMCVLDIDVDDKKQFAASYRTMQRFLKAQGYKRGRRKGYSTYHLSKAIVAGIPDCPTMASKVMALDIFTGGKSRAKEPKDYHGMFDHAYYVKWFGRLLDEMDASGVTKALIVLDNAKYHKGLPESTPTSGRRKSILLDACRLYGIQTTGKEFKSELWDMLASHIKAHIHPVIVEMAKCRGHCVVYTPPHHSDLQPIETVWAIVKGKVGRRYTDMTKFADVKVRLEAAFANLKPNSIKCLSLLLAGMAATAASQDPAVAVDVPEQQPADFSVPSTERAFWAETFQNTTTTKLFEGTTWVKSAGKKYREQKISVKRGSKLLGKFAADKALVLDNKAQHYGFAAKLPEPFYLDGSKGKKSLVVQYEVKYPEVVKCAGTYLKLLRDSPTLNVTDLNDKTPFTIMFGPDKCDKNNKVQFIFNHRNPVTNMYEEKALQISPEVKNDKLSHVYTLAIHDDNTFEMYADLNLIKNGSLYTLFKPAVLLPKEIDDPTDLKPTTWEETEFIPDPAAVKPAEWDEDAPRTIPNLSLHQPPDWDEAARGPWRVRQLAQPMMSNPEYRGKWSPPMIENPDYVGEWEPRKIPNPDYFDDPHPARMDPIGAVALEVWSMSENIRLDNFWLGHNLNDAKKFARLTWQLKHEAEKKAVQMEPEPKKPTPPESKKKDPNVFDRIDEAVAWVVKYPLVAGLGAFFVFLVLLGFRGTPHHARSAFPMSPVIQEVLDLDKNKDTSQVPRVPVDGTELRHRPATATTTTQQA</sequence>
<comment type="similarity">
    <text evidence="2 9">Belongs to the calreticulin family.</text>
</comment>
<organism evidence="11 12">
    <name type="scientific">Aphanomyces astaci</name>
    <name type="common">Crayfish plague agent</name>
    <dbReference type="NCBI Taxonomy" id="112090"/>
    <lineage>
        <taxon>Eukaryota</taxon>
        <taxon>Sar</taxon>
        <taxon>Stramenopiles</taxon>
        <taxon>Oomycota</taxon>
        <taxon>Saprolegniomycetes</taxon>
        <taxon>Saprolegniales</taxon>
        <taxon>Verrucalvaceae</taxon>
        <taxon>Aphanomyces</taxon>
    </lineage>
</organism>
<evidence type="ECO:0000256" key="1">
    <source>
        <dbReference type="ARBA" id="ARBA00004389"/>
    </source>
</evidence>
<dbReference type="Proteomes" id="UP000283543">
    <property type="component" value="Unassembled WGS sequence"/>
</dbReference>
<dbReference type="SUPFAM" id="SSF49899">
    <property type="entry name" value="Concanavalin A-like lectins/glucanases"/>
    <property type="match status" value="1"/>
</dbReference>
<dbReference type="SUPFAM" id="SSF63887">
    <property type="entry name" value="P-domain of calnexin/calreticulin"/>
    <property type="match status" value="1"/>
</dbReference>
<reference evidence="11 12" key="1">
    <citation type="submission" date="2018-08" db="EMBL/GenBank/DDBJ databases">
        <title>Aphanomyces genome sequencing and annotation.</title>
        <authorList>
            <person name="Minardi D."/>
            <person name="Oidtmann B."/>
            <person name="Van Der Giezen M."/>
            <person name="Studholme D.J."/>
        </authorList>
    </citation>
    <scope>NUCLEOTIDE SEQUENCE [LARGE SCALE GENOMIC DNA]</scope>
    <source>
        <strain evidence="11 12">Si</strain>
    </source>
</reference>
<evidence type="ECO:0000313" key="11">
    <source>
        <dbReference type="EMBL" id="RHY68997.1"/>
    </source>
</evidence>
<proteinExistence type="inferred from homology"/>
<feature type="region of interest" description="Disordered" evidence="10">
    <location>
        <begin position="671"/>
        <end position="694"/>
    </location>
</feature>
<comment type="caution">
    <text evidence="11">The sequence shown here is derived from an EMBL/GenBank/DDBJ whole genome shotgun (WGS) entry which is preliminary data.</text>
</comment>
<dbReference type="GO" id="GO:0005789">
    <property type="term" value="C:endoplasmic reticulum membrane"/>
    <property type="evidence" value="ECO:0007669"/>
    <property type="project" value="UniProtKB-SubCell"/>
</dbReference>
<dbReference type="AlphaFoldDB" id="A0A418C8Y1"/>
<name>A0A418C8Y1_APHAT</name>
<keyword evidence="7 9" id="KW-0143">Chaperone</keyword>
<keyword evidence="6 9" id="KW-0472">Membrane</keyword>
<dbReference type="Gene3D" id="3.30.420.10">
    <property type="entry name" value="Ribonuclease H-like superfamily/Ribonuclease H"/>
    <property type="match status" value="1"/>
</dbReference>
<accession>A0A418C8Y1</accession>
<dbReference type="GO" id="GO:0051082">
    <property type="term" value="F:unfolded protein binding"/>
    <property type="evidence" value="ECO:0007669"/>
    <property type="project" value="InterPro"/>
</dbReference>
<evidence type="ECO:0000256" key="7">
    <source>
        <dbReference type="ARBA" id="ARBA00023186"/>
    </source>
</evidence>
<evidence type="ECO:0008006" key="13">
    <source>
        <dbReference type="Google" id="ProtNLM"/>
    </source>
</evidence>
<evidence type="ECO:0000256" key="6">
    <source>
        <dbReference type="ARBA" id="ARBA00023136"/>
    </source>
</evidence>
<feature type="disulfide bond" evidence="8">
    <location>
        <begin position="406"/>
        <end position="440"/>
    </location>
</feature>
<dbReference type="GO" id="GO:0006457">
    <property type="term" value="P:protein folding"/>
    <property type="evidence" value="ECO:0007669"/>
    <property type="project" value="InterPro"/>
</dbReference>
<evidence type="ECO:0000313" key="12">
    <source>
        <dbReference type="Proteomes" id="UP000283543"/>
    </source>
</evidence>
<feature type="non-terminal residue" evidence="11">
    <location>
        <position position="1"/>
    </location>
</feature>
<dbReference type="PANTHER" id="PTHR11073">
    <property type="entry name" value="CALRETICULIN AND CALNEXIN"/>
    <property type="match status" value="1"/>
</dbReference>
<dbReference type="Gene3D" id="2.10.250.10">
    <property type="entry name" value="Calreticulin/calnexin, P domain"/>
    <property type="match status" value="1"/>
</dbReference>
<dbReference type="Pfam" id="PF00262">
    <property type="entry name" value="Calreticulin"/>
    <property type="match status" value="2"/>
</dbReference>
<evidence type="ECO:0000256" key="5">
    <source>
        <dbReference type="ARBA" id="ARBA00022989"/>
    </source>
</evidence>
<dbReference type="VEuPathDB" id="FungiDB:H257_16854"/>
<keyword evidence="5 9" id="KW-1133">Transmembrane helix</keyword>
<keyword evidence="4 9" id="KW-0256">Endoplasmic reticulum</keyword>
<dbReference type="InterPro" id="IPR001580">
    <property type="entry name" value="Calret/calnex"/>
</dbReference>
<protein>
    <recommendedName>
        <fullName evidence="13">Tc1-like transposase DDE domain-containing protein</fullName>
    </recommendedName>
</protein>
<dbReference type="InterPro" id="IPR009033">
    <property type="entry name" value="Calreticulin/calnexin_P_dom_sf"/>
</dbReference>
<evidence type="ECO:0000256" key="10">
    <source>
        <dbReference type="SAM" id="MobiDB-lite"/>
    </source>
</evidence>
<evidence type="ECO:0000256" key="4">
    <source>
        <dbReference type="ARBA" id="ARBA00022824"/>
    </source>
</evidence>
<dbReference type="EMBL" id="QUTB01003240">
    <property type="protein sequence ID" value="RHY68997.1"/>
    <property type="molecule type" value="Genomic_DNA"/>
</dbReference>
<dbReference type="PRINTS" id="PR00626">
    <property type="entry name" value="CALRETICULIN"/>
</dbReference>
<dbReference type="PANTHER" id="PTHR11073:SF1">
    <property type="entry name" value="CALNEXIN 14D-RELATED"/>
    <property type="match status" value="1"/>
</dbReference>
<dbReference type="GO" id="GO:0003676">
    <property type="term" value="F:nucleic acid binding"/>
    <property type="evidence" value="ECO:0007669"/>
    <property type="project" value="InterPro"/>
</dbReference>
<comment type="subcellular location">
    <subcellularLocation>
        <location evidence="1">Endoplasmic reticulum membrane</location>
        <topology evidence="1">Single-pass membrane protein</topology>
    </subcellularLocation>
</comment>
<feature type="transmembrane region" description="Helical" evidence="9">
    <location>
        <begin position="703"/>
        <end position="728"/>
    </location>
</feature>
<dbReference type="InterPro" id="IPR036397">
    <property type="entry name" value="RNaseH_sf"/>
</dbReference>
<dbReference type="GO" id="GO:0005509">
    <property type="term" value="F:calcium ion binding"/>
    <property type="evidence" value="ECO:0007669"/>
    <property type="project" value="InterPro"/>
</dbReference>
<evidence type="ECO:0000256" key="2">
    <source>
        <dbReference type="ARBA" id="ARBA00010983"/>
    </source>
</evidence>
<evidence type="ECO:0000256" key="9">
    <source>
        <dbReference type="RuleBase" id="RU362126"/>
    </source>
</evidence>
<dbReference type="Gene3D" id="2.60.120.200">
    <property type="match status" value="1"/>
</dbReference>